<dbReference type="AlphaFoldDB" id="Q8I7T2"/>
<evidence type="ECO:0000313" key="2">
    <source>
        <dbReference type="EMBL" id="AAO11697.1"/>
    </source>
</evidence>
<sequence>MPQQHPNFLSISLSLTAGVIPEISKQKKPKNQKKKTKKENKNNQHTPKLPIQQQLRISYSNYLIYGHQSIQIALCEPELIMESRILVLTNQEKEYNRPVARLLQVTSADVEDIGHVFAHSLLILLP</sequence>
<accession>Q8I7T2</accession>
<reference evidence="2" key="1">
    <citation type="journal article" date="2008" name="World J. Microbiol. Biotechnol.">
        <title>Robust expression in yeast cells of a reporter gene driven by rumen protozoal promoter sequences.</title>
        <authorList>
            <person name="Benkel B.F."/>
            <person name="Richmond S."/>
            <person name="Gusse J."/>
            <person name="Zhao Y."/>
            <person name="Ivan M."/>
            <person name="Forster R.J."/>
            <person name="Teather R.M."/>
        </authorList>
    </citation>
    <scope>NUCLEOTIDE SEQUENCE</scope>
</reference>
<organism evidence="2">
    <name type="scientific">Tetrahymena pyriformis</name>
    <dbReference type="NCBI Taxonomy" id="5908"/>
    <lineage>
        <taxon>Eukaryota</taxon>
        <taxon>Sar</taxon>
        <taxon>Alveolata</taxon>
        <taxon>Ciliophora</taxon>
        <taxon>Intramacronucleata</taxon>
        <taxon>Oligohymenophorea</taxon>
        <taxon>Hymenostomatida</taxon>
        <taxon>Tetrahymenina</taxon>
        <taxon>Tetrahymenidae</taxon>
        <taxon>Tetrahymena</taxon>
    </lineage>
</organism>
<feature type="compositionally biased region" description="Basic residues" evidence="1">
    <location>
        <begin position="26"/>
        <end position="38"/>
    </location>
</feature>
<protein>
    <submittedName>
        <fullName evidence="2">Tp177</fullName>
    </submittedName>
</protein>
<proteinExistence type="predicted"/>
<feature type="region of interest" description="Disordered" evidence="1">
    <location>
        <begin position="21"/>
        <end position="50"/>
    </location>
</feature>
<dbReference type="EMBL" id="AY179365">
    <property type="protein sequence ID" value="AAO11697.1"/>
    <property type="molecule type" value="Genomic_DNA"/>
</dbReference>
<name>Q8I7T2_TETPY</name>
<evidence type="ECO:0000256" key="1">
    <source>
        <dbReference type="SAM" id="MobiDB-lite"/>
    </source>
</evidence>